<dbReference type="RefSeq" id="WP_093475800.1">
    <property type="nucleotide sequence ID" value="NZ_FOUI01000008.1"/>
</dbReference>
<gene>
    <name evidence="3" type="ORF">SAMN05216217_10890</name>
</gene>
<dbReference type="Gene3D" id="2.60.40.3340">
    <property type="entry name" value="Domain of unknown function DUF4426"/>
    <property type="match status" value="1"/>
</dbReference>
<dbReference type="STRING" id="1720063.SAMN05216217_10890"/>
<keyword evidence="4" id="KW-1185">Reference proteome</keyword>
<dbReference type="InterPro" id="IPR025218">
    <property type="entry name" value="DUF4426"/>
</dbReference>
<dbReference type="AlphaFoldDB" id="A0A1I4S016"/>
<name>A0A1I4S016_9GAMM</name>
<evidence type="ECO:0000259" key="2">
    <source>
        <dbReference type="Pfam" id="PF14467"/>
    </source>
</evidence>
<keyword evidence="1" id="KW-0732">Signal</keyword>
<organism evidence="3 4">
    <name type="scientific">Halopseudomonas yangmingensis</name>
    <dbReference type="NCBI Taxonomy" id="1720063"/>
    <lineage>
        <taxon>Bacteria</taxon>
        <taxon>Pseudomonadati</taxon>
        <taxon>Pseudomonadota</taxon>
        <taxon>Gammaproteobacteria</taxon>
        <taxon>Pseudomonadales</taxon>
        <taxon>Pseudomonadaceae</taxon>
        <taxon>Halopseudomonas</taxon>
    </lineage>
</organism>
<accession>A0A1I4S016</accession>
<dbReference type="EMBL" id="FOUI01000008">
    <property type="protein sequence ID" value="SFM57858.1"/>
    <property type="molecule type" value="Genomic_DNA"/>
</dbReference>
<sequence length="139" mass="15317">MLRALILSLLLLPLGALAQQETRIGGLTVYHNTFNSSYLQPEIAAGAGLVRGPRHGVVTLAVHRDGKPVDALLQGQVTNLLSQTTPLQFIRIEEGEAVYFVANYTAAQRGLLRFEVKIRADANAPEQVVRFQQEFHPDE</sequence>
<dbReference type="Proteomes" id="UP000243629">
    <property type="component" value="Unassembled WGS sequence"/>
</dbReference>
<dbReference type="Pfam" id="PF14467">
    <property type="entry name" value="DUF4426"/>
    <property type="match status" value="1"/>
</dbReference>
<feature type="domain" description="DUF4426" evidence="2">
    <location>
        <begin position="23"/>
        <end position="138"/>
    </location>
</feature>
<evidence type="ECO:0000313" key="3">
    <source>
        <dbReference type="EMBL" id="SFM57858.1"/>
    </source>
</evidence>
<dbReference type="OrthoDB" id="8563353at2"/>
<evidence type="ECO:0000256" key="1">
    <source>
        <dbReference type="SAM" id="SignalP"/>
    </source>
</evidence>
<feature type="chain" id="PRO_5017439440" description="DUF4426 domain-containing protein" evidence="1">
    <location>
        <begin position="19"/>
        <end position="139"/>
    </location>
</feature>
<feature type="signal peptide" evidence="1">
    <location>
        <begin position="1"/>
        <end position="18"/>
    </location>
</feature>
<protein>
    <recommendedName>
        <fullName evidence="2">DUF4426 domain-containing protein</fullName>
    </recommendedName>
</protein>
<evidence type="ECO:0000313" key="4">
    <source>
        <dbReference type="Proteomes" id="UP000243629"/>
    </source>
</evidence>
<reference evidence="4" key="1">
    <citation type="submission" date="2016-10" db="EMBL/GenBank/DDBJ databases">
        <authorList>
            <person name="Varghese N."/>
            <person name="Submissions S."/>
        </authorList>
    </citation>
    <scope>NUCLEOTIDE SEQUENCE [LARGE SCALE GENOMIC DNA]</scope>
    <source>
        <strain evidence="4">DSM 24213</strain>
    </source>
</reference>
<proteinExistence type="predicted"/>